<dbReference type="EMBL" id="REGN01013938">
    <property type="protein sequence ID" value="RMZ93272.1"/>
    <property type="molecule type" value="Genomic_DNA"/>
</dbReference>
<accession>A0A3M7P2G2</accession>
<protein>
    <submittedName>
        <fullName evidence="1">Uncharacterized protein</fullName>
    </submittedName>
</protein>
<evidence type="ECO:0000313" key="2">
    <source>
        <dbReference type="Proteomes" id="UP000276133"/>
    </source>
</evidence>
<dbReference type="AlphaFoldDB" id="A0A3M7P2G2"/>
<comment type="caution">
    <text evidence="1">The sequence shown here is derived from an EMBL/GenBank/DDBJ whole genome shotgun (WGS) entry which is preliminary data.</text>
</comment>
<evidence type="ECO:0000313" key="1">
    <source>
        <dbReference type="EMBL" id="RMZ93272.1"/>
    </source>
</evidence>
<proteinExistence type="predicted"/>
<gene>
    <name evidence="1" type="ORF">BpHYR1_006186</name>
</gene>
<name>A0A3M7P2G2_BRAPC</name>
<keyword evidence="2" id="KW-1185">Reference proteome</keyword>
<sequence length="276" mass="32039">MLLTAIFYVENFIRTFKSDMNCLRSEIETDIQTFNAIKRSVMRLEEIFKRFSENKTKILDEITHNEIKTIVYNEIIGKIEEYEKVLEKRKYSDDIKEKFEKLTIPYKKSIATGFGLFGAMGIGAFIKLINSNNISISLDESGKKGITKTLATNGTDFWKYGIFCVVLGGLGCGFTTLFKLQELDEDIEKEKDNFFTKYKDDFSSLLMNLSNFCRGFSPLLGEVKEFCGRIFQNNEVLIKIIEDHKIWIVSLSHTTFSTREKYIFFASRNIKKTNYN</sequence>
<organism evidence="1 2">
    <name type="scientific">Brachionus plicatilis</name>
    <name type="common">Marine rotifer</name>
    <name type="synonym">Brachionus muelleri</name>
    <dbReference type="NCBI Taxonomy" id="10195"/>
    <lineage>
        <taxon>Eukaryota</taxon>
        <taxon>Metazoa</taxon>
        <taxon>Spiralia</taxon>
        <taxon>Gnathifera</taxon>
        <taxon>Rotifera</taxon>
        <taxon>Eurotatoria</taxon>
        <taxon>Monogononta</taxon>
        <taxon>Pseudotrocha</taxon>
        <taxon>Ploima</taxon>
        <taxon>Brachionidae</taxon>
        <taxon>Brachionus</taxon>
    </lineage>
</organism>
<reference evidence="1 2" key="1">
    <citation type="journal article" date="2018" name="Sci. Rep.">
        <title>Genomic signatures of local adaptation to the degree of environmental predictability in rotifers.</title>
        <authorList>
            <person name="Franch-Gras L."/>
            <person name="Hahn C."/>
            <person name="Garcia-Roger E.M."/>
            <person name="Carmona M.J."/>
            <person name="Serra M."/>
            <person name="Gomez A."/>
        </authorList>
    </citation>
    <scope>NUCLEOTIDE SEQUENCE [LARGE SCALE GENOMIC DNA]</scope>
    <source>
        <strain evidence="1">HYR1</strain>
    </source>
</reference>
<dbReference type="Proteomes" id="UP000276133">
    <property type="component" value="Unassembled WGS sequence"/>
</dbReference>